<dbReference type="RefSeq" id="WP_008825100.1">
    <property type="nucleotide sequence ID" value="NZ_AFNU02000004.1"/>
</dbReference>
<evidence type="ECO:0000313" key="1">
    <source>
        <dbReference type="EMBL" id="ERJ12323.1"/>
    </source>
</evidence>
<dbReference type="STRING" id="1033810.HLPCO_001309"/>
<proteinExistence type="predicted"/>
<dbReference type="Proteomes" id="UP000005707">
    <property type="component" value="Unassembled WGS sequence"/>
</dbReference>
<dbReference type="InterPro" id="IPR023168">
    <property type="entry name" value="GatB_Yqey_C_2"/>
</dbReference>
<dbReference type="GO" id="GO:0050567">
    <property type="term" value="F:glutaminyl-tRNA synthase (glutamine-hydrolyzing) activity"/>
    <property type="evidence" value="ECO:0007669"/>
    <property type="project" value="UniProtKB-EC"/>
</dbReference>
<name>U2EB43_9MOLU</name>
<comment type="caution">
    <text evidence="1">The sequence shown here is derived from an EMBL/GenBank/DDBJ whole genome shotgun (WGS) entry which is preliminary data.</text>
</comment>
<dbReference type="Gene3D" id="1.10.1510.10">
    <property type="entry name" value="Uncharacterised protein YqeY/AIM41 PF09424, N-terminal domain"/>
    <property type="match status" value="1"/>
</dbReference>
<dbReference type="InterPro" id="IPR003789">
    <property type="entry name" value="Asn/Gln_tRNA_amidoTrase-B-like"/>
</dbReference>
<protein>
    <submittedName>
        <fullName evidence="1">Glutamyl-tRNA amidotransferase subunit E protein</fullName>
        <ecNumber evidence="1">6.3.5.7</ecNumber>
    </submittedName>
</protein>
<keyword evidence="1" id="KW-0436">Ligase</keyword>
<dbReference type="InParanoid" id="U2EB43"/>
<dbReference type="EC" id="6.3.5.7" evidence="1"/>
<dbReference type="Pfam" id="PF09424">
    <property type="entry name" value="YqeY"/>
    <property type="match status" value="1"/>
</dbReference>
<gene>
    <name evidence="1" type="ORF">HLPCO_001309</name>
</gene>
<dbReference type="AlphaFoldDB" id="U2EB43"/>
<sequence>MLMDQIKKDMKEAMKAKDKERLSVIRLLKSAVDKERIDKGLEEVKDEQIIEVIGREVKQRKDSITEFEKGGREDLVEKSKAELQVLQAYLPEQLSDDEIKQVVQETCEEIGATSMKDMGSVMSKLMPKVKGKAEGSKVNKFVKEFLNK</sequence>
<dbReference type="InterPro" id="IPR042184">
    <property type="entry name" value="YqeY/Aim41_N"/>
</dbReference>
<dbReference type="OrthoDB" id="9794041at2"/>
<keyword evidence="2" id="KW-1185">Reference proteome</keyword>
<reference evidence="1 2" key="1">
    <citation type="journal article" date="2011" name="J. Bacteriol.">
        <title>Genome sequence of Haloplasma contractile, an unusual contractile bacterium from a deep-sea anoxic brine lake.</title>
        <authorList>
            <person name="Antunes A."/>
            <person name="Alam I."/>
            <person name="El Dorry H."/>
            <person name="Siam R."/>
            <person name="Robertson A."/>
            <person name="Bajic V.B."/>
            <person name="Stingl U."/>
        </authorList>
    </citation>
    <scope>NUCLEOTIDE SEQUENCE [LARGE SCALE GENOMIC DNA]</scope>
    <source>
        <strain evidence="1 2">SSD-17B</strain>
    </source>
</reference>
<dbReference type="eggNOG" id="COG1610">
    <property type="taxonomic scope" value="Bacteria"/>
</dbReference>
<accession>U2EB43</accession>
<dbReference type="Gene3D" id="1.10.10.410">
    <property type="match status" value="1"/>
</dbReference>
<dbReference type="PANTHER" id="PTHR28055">
    <property type="entry name" value="ALTERED INHERITANCE OF MITOCHONDRIA PROTEIN 41, MITOCHONDRIAL"/>
    <property type="match status" value="1"/>
</dbReference>
<dbReference type="EMBL" id="AFNU02000004">
    <property type="protein sequence ID" value="ERJ12323.1"/>
    <property type="molecule type" value="Genomic_DNA"/>
</dbReference>
<evidence type="ECO:0000313" key="2">
    <source>
        <dbReference type="Proteomes" id="UP000005707"/>
    </source>
</evidence>
<dbReference type="FunCoup" id="U2EB43">
    <property type="interactions" value="260"/>
</dbReference>
<dbReference type="SUPFAM" id="SSF89095">
    <property type="entry name" value="GatB/YqeY motif"/>
    <property type="match status" value="1"/>
</dbReference>
<organism evidence="1 2">
    <name type="scientific">Haloplasma contractile SSD-17B</name>
    <dbReference type="NCBI Taxonomy" id="1033810"/>
    <lineage>
        <taxon>Bacteria</taxon>
        <taxon>Bacillati</taxon>
        <taxon>Mycoplasmatota</taxon>
        <taxon>Mollicutes</taxon>
        <taxon>Haloplasmatales</taxon>
        <taxon>Haloplasmataceae</taxon>
        <taxon>Haloplasma</taxon>
    </lineage>
</organism>
<dbReference type="PANTHER" id="PTHR28055:SF1">
    <property type="entry name" value="ALTERED INHERITANCE OF MITOCHONDRIA PROTEIN 41, MITOCHONDRIAL"/>
    <property type="match status" value="1"/>
</dbReference>
<dbReference type="InterPro" id="IPR019004">
    <property type="entry name" value="YqeY/Aim41"/>
</dbReference>
<reference evidence="1 2" key="2">
    <citation type="journal article" date="2013" name="PLoS ONE">
        <title>INDIGO - INtegrated Data Warehouse of MIcrobial GenOmes with Examples from the Red Sea Extremophiles.</title>
        <authorList>
            <person name="Alam I."/>
            <person name="Antunes A."/>
            <person name="Kamau A.A."/>
            <person name="Ba Alawi W."/>
            <person name="Kalkatawi M."/>
            <person name="Stingl U."/>
            <person name="Bajic V.B."/>
        </authorList>
    </citation>
    <scope>NUCLEOTIDE SEQUENCE [LARGE SCALE GENOMIC DNA]</scope>
    <source>
        <strain evidence="1 2">SSD-17B</strain>
    </source>
</reference>
<dbReference type="GO" id="GO:0016740">
    <property type="term" value="F:transferase activity"/>
    <property type="evidence" value="ECO:0007669"/>
    <property type="project" value="UniProtKB-KW"/>
</dbReference>